<keyword evidence="1" id="KW-0732">Signal</keyword>
<dbReference type="Proteomes" id="UP000295525">
    <property type="component" value="Unassembled WGS sequence"/>
</dbReference>
<evidence type="ECO:0000256" key="1">
    <source>
        <dbReference type="SAM" id="SignalP"/>
    </source>
</evidence>
<name>A0A4R3MAB5_9BURK</name>
<dbReference type="EMBL" id="SMAJ01000002">
    <property type="protein sequence ID" value="TCT10166.1"/>
    <property type="molecule type" value="Genomic_DNA"/>
</dbReference>
<dbReference type="AlphaFoldDB" id="A0A4R3MAB5"/>
<evidence type="ECO:0000313" key="2">
    <source>
        <dbReference type="EMBL" id="TCT10166.1"/>
    </source>
</evidence>
<gene>
    <name evidence="2" type="ORF">EDC26_102122</name>
</gene>
<feature type="signal peptide" evidence="1">
    <location>
        <begin position="1"/>
        <end position="25"/>
    </location>
</feature>
<organism evidence="2 3">
    <name type="scientific">Paralcaligenes ureilyticus</name>
    <dbReference type="NCBI Taxonomy" id="627131"/>
    <lineage>
        <taxon>Bacteria</taxon>
        <taxon>Pseudomonadati</taxon>
        <taxon>Pseudomonadota</taxon>
        <taxon>Betaproteobacteria</taxon>
        <taxon>Burkholderiales</taxon>
        <taxon>Alcaligenaceae</taxon>
        <taxon>Paralcaligenes</taxon>
    </lineage>
</organism>
<protein>
    <recommendedName>
        <fullName evidence="4">L,D-transpeptidase-like protein</fullName>
    </recommendedName>
</protein>
<evidence type="ECO:0008006" key="4">
    <source>
        <dbReference type="Google" id="ProtNLM"/>
    </source>
</evidence>
<keyword evidence="3" id="KW-1185">Reference proteome</keyword>
<proteinExistence type="predicted"/>
<feature type="chain" id="PRO_5020670631" description="L,D-transpeptidase-like protein" evidence="1">
    <location>
        <begin position="26"/>
        <end position="212"/>
    </location>
</feature>
<evidence type="ECO:0000313" key="3">
    <source>
        <dbReference type="Proteomes" id="UP000295525"/>
    </source>
</evidence>
<accession>A0A4R3MAB5</accession>
<reference evidence="2 3" key="1">
    <citation type="submission" date="2019-03" db="EMBL/GenBank/DDBJ databases">
        <title>Genomic Encyclopedia of Type Strains, Phase IV (KMG-IV): sequencing the most valuable type-strain genomes for metagenomic binning, comparative biology and taxonomic classification.</title>
        <authorList>
            <person name="Goeker M."/>
        </authorList>
    </citation>
    <scope>NUCLEOTIDE SEQUENCE [LARGE SCALE GENOMIC DNA]</scope>
    <source>
        <strain evidence="2 3">DSM 24591</strain>
    </source>
</reference>
<comment type="caution">
    <text evidence="2">The sequence shown here is derived from an EMBL/GenBank/DDBJ whole genome shotgun (WGS) entry which is preliminary data.</text>
</comment>
<sequence length="212" mass="22946">MAATVTNGVCFGFLAMCLSLPQAFAAGVQNQTESESPEAQHLANWVIDSGDNGKMPFVIVDKKNARVLVFDVRGRLRGSAPALLGLTRGDNIVPGIGKQKLSTIRPDERITPSGRFVAGLGHILSGQEVLWVDYDAGIAIHRVVTSNAKEHRAQRLASPTELDHRISYGCINVPAKFYENVVSPAFRKTNGVVYVLPETRSGAIAFFAQYGH</sequence>